<dbReference type="InterPro" id="IPR002401">
    <property type="entry name" value="Cyt_P450_E_grp-I"/>
</dbReference>
<proteinExistence type="inferred from homology"/>
<accession>A0A4S4MS56</accession>
<dbReference type="Pfam" id="PF00067">
    <property type="entry name" value="p450"/>
    <property type="match status" value="2"/>
</dbReference>
<comment type="similarity">
    <text evidence="4 14">Belongs to the cytochrome P450 family.</text>
</comment>
<comment type="pathway">
    <text evidence="3">Secondary metabolite biosynthesis.</text>
</comment>
<dbReference type="InterPro" id="IPR050364">
    <property type="entry name" value="Cytochrome_P450_fung"/>
</dbReference>
<evidence type="ECO:0000256" key="4">
    <source>
        <dbReference type="ARBA" id="ARBA00010617"/>
    </source>
</evidence>
<evidence type="ECO:0000256" key="8">
    <source>
        <dbReference type="ARBA" id="ARBA00022989"/>
    </source>
</evidence>
<evidence type="ECO:0000256" key="3">
    <source>
        <dbReference type="ARBA" id="ARBA00005179"/>
    </source>
</evidence>
<evidence type="ECO:0008006" key="17">
    <source>
        <dbReference type="Google" id="ProtNLM"/>
    </source>
</evidence>
<evidence type="ECO:0000256" key="2">
    <source>
        <dbReference type="ARBA" id="ARBA00004370"/>
    </source>
</evidence>
<dbReference type="GO" id="GO:0016020">
    <property type="term" value="C:membrane"/>
    <property type="evidence" value="ECO:0007669"/>
    <property type="project" value="UniProtKB-SubCell"/>
</dbReference>
<evidence type="ECO:0000256" key="1">
    <source>
        <dbReference type="ARBA" id="ARBA00001971"/>
    </source>
</evidence>
<dbReference type="OrthoDB" id="2789670at2759"/>
<evidence type="ECO:0000313" key="15">
    <source>
        <dbReference type="EMBL" id="THH28148.1"/>
    </source>
</evidence>
<keyword evidence="8" id="KW-1133">Transmembrane helix</keyword>
<dbReference type="PANTHER" id="PTHR46300">
    <property type="entry name" value="P450, PUTATIVE (EUROFUNG)-RELATED-RELATED"/>
    <property type="match status" value="1"/>
</dbReference>
<dbReference type="GO" id="GO:0020037">
    <property type="term" value="F:heme binding"/>
    <property type="evidence" value="ECO:0007669"/>
    <property type="project" value="InterPro"/>
</dbReference>
<evidence type="ECO:0000256" key="10">
    <source>
        <dbReference type="ARBA" id="ARBA00023004"/>
    </source>
</evidence>
<comment type="caution">
    <text evidence="15">The sequence shown here is derived from an EMBL/GenBank/DDBJ whole genome shotgun (WGS) entry which is preliminary data.</text>
</comment>
<evidence type="ECO:0000256" key="13">
    <source>
        <dbReference type="PIRSR" id="PIRSR602401-1"/>
    </source>
</evidence>
<keyword evidence="12" id="KW-0472">Membrane</keyword>
<dbReference type="PRINTS" id="PR00463">
    <property type="entry name" value="EP450I"/>
</dbReference>
<evidence type="ECO:0000256" key="14">
    <source>
        <dbReference type="RuleBase" id="RU000461"/>
    </source>
</evidence>
<keyword evidence="6" id="KW-0812">Transmembrane</keyword>
<dbReference type="InterPro" id="IPR036396">
    <property type="entry name" value="Cyt_P450_sf"/>
</dbReference>
<evidence type="ECO:0000256" key="9">
    <source>
        <dbReference type="ARBA" id="ARBA00023002"/>
    </source>
</evidence>
<keyword evidence="11 14" id="KW-0503">Monooxygenase</keyword>
<comment type="subcellular location">
    <subcellularLocation>
        <location evidence="2">Membrane</location>
    </subcellularLocation>
</comment>
<dbReference type="PROSITE" id="PS00086">
    <property type="entry name" value="CYTOCHROME_P450"/>
    <property type="match status" value="1"/>
</dbReference>
<dbReference type="GO" id="GO:0016705">
    <property type="term" value="F:oxidoreductase activity, acting on paired donors, with incorporation or reduction of molecular oxygen"/>
    <property type="evidence" value="ECO:0007669"/>
    <property type="project" value="InterPro"/>
</dbReference>
<evidence type="ECO:0000256" key="5">
    <source>
        <dbReference type="ARBA" id="ARBA00022617"/>
    </source>
</evidence>
<evidence type="ECO:0000313" key="16">
    <source>
        <dbReference type="Proteomes" id="UP000308730"/>
    </source>
</evidence>
<dbReference type="GO" id="GO:0004497">
    <property type="term" value="F:monooxygenase activity"/>
    <property type="evidence" value="ECO:0007669"/>
    <property type="project" value="UniProtKB-KW"/>
</dbReference>
<dbReference type="SUPFAM" id="SSF48264">
    <property type="entry name" value="Cytochrome P450"/>
    <property type="match status" value="1"/>
</dbReference>
<evidence type="ECO:0000256" key="12">
    <source>
        <dbReference type="ARBA" id="ARBA00023136"/>
    </source>
</evidence>
<reference evidence="15 16" key="1">
    <citation type="submission" date="2019-02" db="EMBL/GenBank/DDBJ databases">
        <title>Genome sequencing of the rare red list fungi Antrodiella citrinella (Flaviporus citrinellus).</title>
        <authorList>
            <person name="Buettner E."/>
            <person name="Kellner H."/>
        </authorList>
    </citation>
    <scope>NUCLEOTIDE SEQUENCE [LARGE SCALE GENOMIC DNA]</scope>
    <source>
        <strain evidence="15 16">DSM 108506</strain>
    </source>
</reference>
<protein>
    <recommendedName>
        <fullName evidence="17">Cytochrome P450</fullName>
    </recommendedName>
</protein>
<dbReference type="GO" id="GO:0005506">
    <property type="term" value="F:iron ion binding"/>
    <property type="evidence" value="ECO:0007669"/>
    <property type="project" value="InterPro"/>
</dbReference>
<keyword evidence="16" id="KW-1185">Reference proteome</keyword>
<comment type="cofactor">
    <cofactor evidence="1 13">
        <name>heme</name>
        <dbReference type="ChEBI" id="CHEBI:30413"/>
    </cofactor>
</comment>
<dbReference type="Gene3D" id="1.10.630.10">
    <property type="entry name" value="Cytochrome P450"/>
    <property type="match status" value="2"/>
</dbReference>
<keyword evidence="9 14" id="KW-0560">Oxidoreductase</keyword>
<sequence length="482" mass="54656">MAIFSDIPSALAALFVLILATLYGYGLGKSRYPFPPGPKGIPILGNVHQLPKEHQQRAFFEWKKTFGDLIYVRLFRTSAIIVNSVHIARDLMEKQSANYSDRPPFILIKELMGFEGVLPFMSYGARFRKMRKWFHAAFQPQELVKYRSFQVQETYVVLDGLINHPDDFTHHFMRFGGAVLMEVTYAHRVRSNDDPYMRAAHEALNGLDIAGSAGGALVDFFPILKYYPSWMPGGMFKKHAQRVYDFSQLVFDAPYNMVKEKMESGTGRTCFTSNIIEEHLQSGTISKEDEVDIKGAAATFYAAGVETLVAFLSTLILAMVLYPEVFKKAQAEVDRVVGLDRLPDFHDRDSLPYLNSVIKEIYRAMARNEEYYPDPDEFLPERYMDNAANQDLIDPKNITFGFGRRLCPGRDFADASVYLLTANIIATMDISKARDSEGREITPLLDVVSGIVSSPKPFKCSIKPRSQRAIDLVRQVDLELED</sequence>
<organism evidence="15 16">
    <name type="scientific">Antrodiella citrinella</name>
    <dbReference type="NCBI Taxonomy" id="2447956"/>
    <lineage>
        <taxon>Eukaryota</taxon>
        <taxon>Fungi</taxon>
        <taxon>Dikarya</taxon>
        <taxon>Basidiomycota</taxon>
        <taxon>Agaricomycotina</taxon>
        <taxon>Agaricomycetes</taxon>
        <taxon>Polyporales</taxon>
        <taxon>Steccherinaceae</taxon>
        <taxon>Antrodiella</taxon>
    </lineage>
</organism>
<name>A0A4S4MS56_9APHY</name>
<dbReference type="CDD" id="cd11065">
    <property type="entry name" value="CYP64-like"/>
    <property type="match status" value="1"/>
</dbReference>
<dbReference type="PANTHER" id="PTHR46300:SF2">
    <property type="entry name" value="CYTOCHROME P450 MONOOXYGENASE ALNH-RELATED"/>
    <property type="match status" value="1"/>
</dbReference>
<dbReference type="Proteomes" id="UP000308730">
    <property type="component" value="Unassembled WGS sequence"/>
</dbReference>
<feature type="binding site" description="axial binding residue" evidence="13">
    <location>
        <position position="407"/>
    </location>
    <ligand>
        <name>heme</name>
        <dbReference type="ChEBI" id="CHEBI:30413"/>
    </ligand>
    <ligandPart>
        <name>Fe</name>
        <dbReference type="ChEBI" id="CHEBI:18248"/>
    </ligandPart>
</feature>
<evidence type="ECO:0000256" key="7">
    <source>
        <dbReference type="ARBA" id="ARBA00022723"/>
    </source>
</evidence>
<dbReference type="InterPro" id="IPR017972">
    <property type="entry name" value="Cyt_P450_CS"/>
</dbReference>
<evidence type="ECO:0000256" key="6">
    <source>
        <dbReference type="ARBA" id="ARBA00022692"/>
    </source>
</evidence>
<dbReference type="AlphaFoldDB" id="A0A4S4MS56"/>
<keyword evidence="5 13" id="KW-0349">Heme</keyword>
<evidence type="ECO:0000256" key="11">
    <source>
        <dbReference type="ARBA" id="ARBA00023033"/>
    </source>
</evidence>
<keyword evidence="10 13" id="KW-0408">Iron</keyword>
<dbReference type="InterPro" id="IPR001128">
    <property type="entry name" value="Cyt_P450"/>
</dbReference>
<dbReference type="EMBL" id="SGPM01000199">
    <property type="protein sequence ID" value="THH28148.1"/>
    <property type="molecule type" value="Genomic_DNA"/>
</dbReference>
<keyword evidence="7 13" id="KW-0479">Metal-binding</keyword>
<gene>
    <name evidence="15" type="ORF">EUX98_g6047</name>
</gene>